<protein>
    <submittedName>
        <fullName evidence="1">Uncharacterized protein</fullName>
    </submittedName>
</protein>
<dbReference type="Proteomes" id="UP000663879">
    <property type="component" value="Unassembled WGS sequence"/>
</dbReference>
<evidence type="ECO:0000313" key="1">
    <source>
        <dbReference type="EMBL" id="CAF0786698.1"/>
    </source>
</evidence>
<comment type="caution">
    <text evidence="1">The sequence shown here is derived from an EMBL/GenBank/DDBJ whole genome shotgun (WGS) entry which is preliminary data.</text>
</comment>
<proteinExistence type="predicted"/>
<organism evidence="1 2">
    <name type="scientific">Brachionus calyciflorus</name>
    <dbReference type="NCBI Taxonomy" id="104777"/>
    <lineage>
        <taxon>Eukaryota</taxon>
        <taxon>Metazoa</taxon>
        <taxon>Spiralia</taxon>
        <taxon>Gnathifera</taxon>
        <taxon>Rotifera</taxon>
        <taxon>Eurotatoria</taxon>
        <taxon>Monogononta</taxon>
        <taxon>Pseudotrocha</taxon>
        <taxon>Ploima</taxon>
        <taxon>Brachionidae</taxon>
        <taxon>Brachionus</taxon>
    </lineage>
</organism>
<gene>
    <name evidence="1" type="ORF">OXX778_LOCUS5757</name>
</gene>
<name>A0A813RN46_9BILA</name>
<dbReference type="OrthoDB" id="10183389at2759"/>
<accession>A0A813RN46</accession>
<dbReference type="AlphaFoldDB" id="A0A813RN46"/>
<sequence>MIESKFDIYPNKVFDWNLYNVWSQEKIVTFNDKIDCLIQCNSLISCLTLVVATNSDQSITCIFYYLPHNLTNALVDSDGSIIYNKKIRNDSIYSLIVLSQPPNQAIYWTRQSKYYLAKYLIGNSTNWIKITNHSISDKYFRNSTTSYLGEELNTSFNDCESLCMNNTECFHFTLINETTENENKTKCILSRFTPNQNIKNISLCPANAICNSLISSNNEFSQIHRYIRNDVTTHHDNYIAFFDDITGIWTDWISP</sequence>
<evidence type="ECO:0000313" key="2">
    <source>
        <dbReference type="Proteomes" id="UP000663879"/>
    </source>
</evidence>
<keyword evidence="2" id="KW-1185">Reference proteome</keyword>
<reference evidence="1" key="1">
    <citation type="submission" date="2021-02" db="EMBL/GenBank/DDBJ databases">
        <authorList>
            <person name="Nowell W R."/>
        </authorList>
    </citation>
    <scope>NUCLEOTIDE SEQUENCE</scope>
    <source>
        <strain evidence="1">Ploen Becks lab</strain>
    </source>
</reference>
<dbReference type="EMBL" id="CAJNOC010000645">
    <property type="protein sequence ID" value="CAF0786698.1"/>
    <property type="molecule type" value="Genomic_DNA"/>
</dbReference>